<gene>
    <name evidence="1" type="ORF">UFOVP28_17</name>
</gene>
<dbReference type="EMBL" id="LR796165">
    <property type="protein sequence ID" value="CAB4122584.1"/>
    <property type="molecule type" value="Genomic_DNA"/>
</dbReference>
<name>A0A6J5KK61_9CAUD</name>
<protein>
    <submittedName>
        <fullName evidence="1">Uncharacterized protein</fullName>
    </submittedName>
</protein>
<organism evidence="1">
    <name type="scientific">uncultured Caudovirales phage</name>
    <dbReference type="NCBI Taxonomy" id="2100421"/>
    <lineage>
        <taxon>Viruses</taxon>
        <taxon>Duplodnaviria</taxon>
        <taxon>Heunggongvirae</taxon>
        <taxon>Uroviricota</taxon>
        <taxon>Caudoviricetes</taxon>
        <taxon>Peduoviridae</taxon>
        <taxon>Maltschvirus</taxon>
        <taxon>Maltschvirus maltsch</taxon>
    </lineage>
</organism>
<sequence length="64" mass="7434">MANSKKSAVDKNRALQQYRVRKLLREAQTAKSEEARIARIRDVARVVAVRRHDPAAEIKFYKQP</sequence>
<reference evidence="1" key="1">
    <citation type="submission" date="2020-04" db="EMBL/GenBank/DDBJ databases">
        <authorList>
            <person name="Chiriac C."/>
            <person name="Salcher M."/>
            <person name="Ghai R."/>
            <person name="Kavagutti S V."/>
        </authorList>
    </citation>
    <scope>NUCLEOTIDE SEQUENCE</scope>
</reference>
<proteinExistence type="predicted"/>
<accession>A0A6J5KK61</accession>
<evidence type="ECO:0000313" key="1">
    <source>
        <dbReference type="EMBL" id="CAB4122584.1"/>
    </source>
</evidence>